<dbReference type="Gramene" id="TuG1812G0100004867.01.T01">
    <property type="protein sequence ID" value="TuG1812G0100004867.01.T01.cds461930"/>
    <property type="gene ID" value="TuG1812G0100004867.01"/>
</dbReference>
<reference evidence="2" key="3">
    <citation type="submission" date="2022-06" db="UniProtKB">
        <authorList>
            <consortium name="EnsemblPlants"/>
        </authorList>
    </citation>
    <scope>IDENTIFICATION</scope>
</reference>
<evidence type="ECO:0000256" key="1">
    <source>
        <dbReference type="SAM" id="MobiDB-lite"/>
    </source>
</evidence>
<protein>
    <submittedName>
        <fullName evidence="2">Uncharacterized protein</fullName>
    </submittedName>
</protein>
<dbReference type="EnsemblPlants" id="TuG1812G0100004867.01.T01">
    <property type="protein sequence ID" value="TuG1812G0100004867.01.T01.cds461930"/>
    <property type="gene ID" value="TuG1812G0100004867.01"/>
</dbReference>
<organism evidence="2 3">
    <name type="scientific">Triticum urartu</name>
    <name type="common">Red wild einkorn</name>
    <name type="synonym">Crithodium urartu</name>
    <dbReference type="NCBI Taxonomy" id="4572"/>
    <lineage>
        <taxon>Eukaryota</taxon>
        <taxon>Viridiplantae</taxon>
        <taxon>Streptophyta</taxon>
        <taxon>Embryophyta</taxon>
        <taxon>Tracheophyta</taxon>
        <taxon>Spermatophyta</taxon>
        <taxon>Magnoliopsida</taxon>
        <taxon>Liliopsida</taxon>
        <taxon>Poales</taxon>
        <taxon>Poaceae</taxon>
        <taxon>BOP clade</taxon>
        <taxon>Pooideae</taxon>
        <taxon>Triticodae</taxon>
        <taxon>Triticeae</taxon>
        <taxon>Triticinae</taxon>
        <taxon>Triticum</taxon>
    </lineage>
</organism>
<feature type="compositionally biased region" description="Polar residues" evidence="1">
    <location>
        <begin position="14"/>
        <end position="41"/>
    </location>
</feature>
<dbReference type="Proteomes" id="UP000015106">
    <property type="component" value="Chromosome 1"/>
</dbReference>
<gene>
    <name evidence="2" type="primary">LOC125532467</name>
</gene>
<reference evidence="2" key="2">
    <citation type="submission" date="2018-03" db="EMBL/GenBank/DDBJ databases">
        <title>The Triticum urartu genome reveals the dynamic nature of wheat genome evolution.</title>
        <authorList>
            <person name="Ling H."/>
            <person name="Ma B."/>
            <person name="Shi X."/>
            <person name="Liu H."/>
            <person name="Dong L."/>
            <person name="Sun H."/>
            <person name="Cao Y."/>
            <person name="Gao Q."/>
            <person name="Zheng S."/>
            <person name="Li Y."/>
            <person name="Yu Y."/>
            <person name="Du H."/>
            <person name="Qi M."/>
            <person name="Li Y."/>
            <person name="Yu H."/>
            <person name="Cui Y."/>
            <person name="Wang N."/>
            <person name="Chen C."/>
            <person name="Wu H."/>
            <person name="Zhao Y."/>
            <person name="Zhang J."/>
            <person name="Li Y."/>
            <person name="Zhou W."/>
            <person name="Zhang B."/>
            <person name="Hu W."/>
            <person name="Eijk M."/>
            <person name="Tang J."/>
            <person name="Witsenboer H."/>
            <person name="Zhao S."/>
            <person name="Li Z."/>
            <person name="Zhang A."/>
            <person name="Wang D."/>
            <person name="Liang C."/>
        </authorList>
    </citation>
    <scope>NUCLEOTIDE SEQUENCE [LARGE SCALE GENOMIC DNA]</scope>
    <source>
        <strain evidence="2">cv. G1812</strain>
    </source>
</reference>
<dbReference type="AlphaFoldDB" id="A0A8R7TBB7"/>
<proteinExistence type="predicted"/>
<sequence>MGCYLRREPRKPMTESSNGSSRSNQGPPSSRQIPPLSPNTNLQRAGRNRYHWFLLLPQRVTTQIIPPPRPREELSIAATMTTTTKNSLSSSRDPISTPTPIPIPGVAEQLLNIDEWARLSVCFFPAKHISYYMDQAIPSQIQTQITNSTFIYFVFHPTSTTMNWLF</sequence>
<accession>A0A8R7TBB7</accession>
<feature type="compositionally biased region" description="Basic and acidic residues" evidence="1">
    <location>
        <begin position="1"/>
        <end position="13"/>
    </location>
</feature>
<feature type="region of interest" description="Disordered" evidence="1">
    <location>
        <begin position="1"/>
        <end position="41"/>
    </location>
</feature>
<reference evidence="3" key="1">
    <citation type="journal article" date="2013" name="Nature">
        <title>Draft genome of the wheat A-genome progenitor Triticum urartu.</title>
        <authorList>
            <person name="Ling H.Q."/>
            <person name="Zhao S."/>
            <person name="Liu D."/>
            <person name="Wang J."/>
            <person name="Sun H."/>
            <person name="Zhang C."/>
            <person name="Fan H."/>
            <person name="Li D."/>
            <person name="Dong L."/>
            <person name="Tao Y."/>
            <person name="Gao C."/>
            <person name="Wu H."/>
            <person name="Li Y."/>
            <person name="Cui Y."/>
            <person name="Guo X."/>
            <person name="Zheng S."/>
            <person name="Wang B."/>
            <person name="Yu K."/>
            <person name="Liang Q."/>
            <person name="Yang W."/>
            <person name="Lou X."/>
            <person name="Chen J."/>
            <person name="Feng M."/>
            <person name="Jian J."/>
            <person name="Zhang X."/>
            <person name="Luo G."/>
            <person name="Jiang Y."/>
            <person name="Liu J."/>
            <person name="Wang Z."/>
            <person name="Sha Y."/>
            <person name="Zhang B."/>
            <person name="Wu H."/>
            <person name="Tang D."/>
            <person name="Shen Q."/>
            <person name="Xue P."/>
            <person name="Zou S."/>
            <person name="Wang X."/>
            <person name="Liu X."/>
            <person name="Wang F."/>
            <person name="Yang Y."/>
            <person name="An X."/>
            <person name="Dong Z."/>
            <person name="Zhang K."/>
            <person name="Zhang X."/>
            <person name="Luo M.C."/>
            <person name="Dvorak J."/>
            <person name="Tong Y."/>
            <person name="Wang J."/>
            <person name="Yang H."/>
            <person name="Li Z."/>
            <person name="Wang D."/>
            <person name="Zhang A."/>
            <person name="Wang J."/>
        </authorList>
    </citation>
    <scope>NUCLEOTIDE SEQUENCE</scope>
    <source>
        <strain evidence="3">cv. G1812</strain>
    </source>
</reference>
<evidence type="ECO:0000313" key="2">
    <source>
        <dbReference type="EnsemblPlants" id="TuG1812G0100004867.01.T01.cds461930"/>
    </source>
</evidence>
<name>A0A8R7TBB7_TRIUA</name>
<keyword evidence="3" id="KW-1185">Reference proteome</keyword>
<evidence type="ECO:0000313" key="3">
    <source>
        <dbReference type="Proteomes" id="UP000015106"/>
    </source>
</evidence>